<proteinExistence type="predicted"/>
<gene>
    <name evidence="3" type="ORF">EGH25_04550</name>
</gene>
<protein>
    <submittedName>
        <fullName evidence="3">MBL fold metallo-hydrolase</fullName>
    </submittedName>
</protein>
<feature type="domain" description="Metallo-beta-lactamase" evidence="2">
    <location>
        <begin position="28"/>
        <end position="234"/>
    </location>
</feature>
<evidence type="ECO:0000259" key="2">
    <source>
        <dbReference type="SMART" id="SM00849"/>
    </source>
</evidence>
<dbReference type="SUPFAM" id="SSF56281">
    <property type="entry name" value="Metallo-hydrolase/oxidoreductase"/>
    <property type="match status" value="1"/>
</dbReference>
<evidence type="ECO:0000313" key="4">
    <source>
        <dbReference type="Proteomes" id="UP001149411"/>
    </source>
</evidence>
<comment type="caution">
    <text evidence="3">The sequence shown here is derived from an EMBL/GenBank/DDBJ whole genome shotgun (WGS) entry which is preliminary data.</text>
</comment>
<dbReference type="InterPro" id="IPR001279">
    <property type="entry name" value="Metallo-B-lactamas"/>
</dbReference>
<dbReference type="PANTHER" id="PTHR43546">
    <property type="entry name" value="UPF0173 METAL-DEPENDENT HYDROLASE MJ1163-RELATED"/>
    <property type="match status" value="1"/>
</dbReference>
<dbReference type="Proteomes" id="UP001149411">
    <property type="component" value="Unassembled WGS sequence"/>
</dbReference>
<evidence type="ECO:0000313" key="3">
    <source>
        <dbReference type="EMBL" id="MCX2818621.1"/>
    </source>
</evidence>
<dbReference type="InterPro" id="IPR036866">
    <property type="entry name" value="RibonucZ/Hydroxyglut_hydro"/>
</dbReference>
<evidence type="ECO:0000256" key="1">
    <source>
        <dbReference type="ARBA" id="ARBA00022801"/>
    </source>
</evidence>
<keyword evidence="4" id="KW-1185">Reference proteome</keyword>
<sequence length="280" mass="31273">MVHSTWGDWFVRQVESTTVEGLSLWYLGGNGFVVRSEDTTVYIDPYFGDGNPPFTRRMIPVPMNPKDATMCDGVLITHEHLDHMHPPSFLPLLDDNPDAKVYAPMEAFEEPEYGDVSGLPDERSVTVEEGDVFELGDINVHVRGANDTDSLHPVSYVIEHDSGVFFHGGDTKPADVFGKIGDEFDIDVGALAFGSVGNVRYPDGEIRRTKWYMDENEVIEVANQLRLDRLVPTHHDLWKGLNADPKVLHEHAASHEYPKSIEVVEVGDMLTTAENSLPTK</sequence>
<dbReference type="GO" id="GO:0016787">
    <property type="term" value="F:hydrolase activity"/>
    <property type="evidence" value="ECO:0007669"/>
    <property type="project" value="UniProtKB-KW"/>
</dbReference>
<dbReference type="AlphaFoldDB" id="A0A9Q4C3W7"/>
<dbReference type="RefSeq" id="WP_266086463.1">
    <property type="nucleotide sequence ID" value="NZ_RKLV01000003.1"/>
</dbReference>
<dbReference type="SMART" id="SM00849">
    <property type="entry name" value="Lactamase_B"/>
    <property type="match status" value="1"/>
</dbReference>
<organism evidence="3 4">
    <name type="scientific">Halorutilus salinus</name>
    <dbReference type="NCBI Taxonomy" id="2487751"/>
    <lineage>
        <taxon>Archaea</taxon>
        <taxon>Methanobacteriati</taxon>
        <taxon>Methanobacteriota</taxon>
        <taxon>Stenosarchaea group</taxon>
        <taxon>Halobacteria</taxon>
        <taxon>Halorutilales</taxon>
        <taxon>Halorutilaceae</taxon>
        <taxon>Halorutilus</taxon>
    </lineage>
</organism>
<dbReference type="EMBL" id="RKLV01000003">
    <property type="protein sequence ID" value="MCX2818621.1"/>
    <property type="molecule type" value="Genomic_DNA"/>
</dbReference>
<accession>A0A9Q4C3W7</accession>
<dbReference type="InterPro" id="IPR050114">
    <property type="entry name" value="UPF0173_UPF0282_UlaG_hydrolase"/>
</dbReference>
<dbReference type="PANTHER" id="PTHR43546:SF9">
    <property type="entry name" value="L-ASCORBATE-6-PHOSPHATE LACTONASE ULAG-RELATED"/>
    <property type="match status" value="1"/>
</dbReference>
<keyword evidence="1" id="KW-0378">Hydrolase</keyword>
<dbReference type="Pfam" id="PF12706">
    <property type="entry name" value="Lactamase_B_2"/>
    <property type="match status" value="1"/>
</dbReference>
<name>A0A9Q4C3W7_9EURY</name>
<reference evidence="3" key="1">
    <citation type="submission" date="2022-09" db="EMBL/GenBank/DDBJ databases">
        <title>Haloadaptaus new haloarchaeum isolated from saline soil.</title>
        <authorList>
            <person name="Duran-Viseras A."/>
            <person name="Sanchez-Porro C."/>
            <person name="Ventosa A."/>
        </authorList>
    </citation>
    <scope>NUCLEOTIDE SEQUENCE</scope>
    <source>
        <strain evidence="3">F3-133</strain>
    </source>
</reference>
<dbReference type="Gene3D" id="3.60.15.10">
    <property type="entry name" value="Ribonuclease Z/Hydroxyacylglutathione hydrolase-like"/>
    <property type="match status" value="1"/>
</dbReference>